<organism evidence="12 13">
    <name type="scientific">Diabrotica balteata</name>
    <name type="common">Banded cucumber beetle</name>
    <dbReference type="NCBI Taxonomy" id="107213"/>
    <lineage>
        <taxon>Eukaryota</taxon>
        <taxon>Metazoa</taxon>
        <taxon>Ecdysozoa</taxon>
        <taxon>Arthropoda</taxon>
        <taxon>Hexapoda</taxon>
        <taxon>Insecta</taxon>
        <taxon>Pterygota</taxon>
        <taxon>Neoptera</taxon>
        <taxon>Endopterygota</taxon>
        <taxon>Coleoptera</taxon>
        <taxon>Polyphaga</taxon>
        <taxon>Cucujiformia</taxon>
        <taxon>Chrysomeloidea</taxon>
        <taxon>Chrysomelidae</taxon>
        <taxon>Galerucinae</taxon>
        <taxon>Diabroticina</taxon>
        <taxon>Diabroticites</taxon>
        <taxon>Diabrotica</taxon>
    </lineage>
</organism>
<evidence type="ECO:0000256" key="3">
    <source>
        <dbReference type="ARBA" id="ARBA00005553"/>
    </source>
</evidence>
<dbReference type="EMBL" id="OU898280">
    <property type="protein sequence ID" value="CAG9835418.1"/>
    <property type="molecule type" value="Genomic_DNA"/>
</dbReference>
<comment type="pathway">
    <text evidence="2">Energy metabolism; oxidative phosphorylation.</text>
</comment>
<dbReference type="InterPro" id="IPR036418">
    <property type="entry name" value="Cyt_c_oxidase_su6a_sf"/>
</dbReference>
<reference evidence="12" key="1">
    <citation type="submission" date="2022-01" db="EMBL/GenBank/DDBJ databases">
        <authorList>
            <person name="King R."/>
        </authorList>
    </citation>
    <scope>NUCLEOTIDE SEQUENCE</scope>
</reference>
<keyword evidence="8" id="KW-0496">Mitochondrion</keyword>
<dbReference type="Gene3D" id="4.10.95.10">
    <property type="entry name" value="Cytochrome c oxidase, subunit VIa"/>
    <property type="match status" value="1"/>
</dbReference>
<accession>A0A9N9T266</accession>
<keyword evidence="7 11" id="KW-1133">Transmembrane helix</keyword>
<evidence type="ECO:0000256" key="5">
    <source>
        <dbReference type="ARBA" id="ARBA00022792"/>
    </source>
</evidence>
<evidence type="ECO:0000256" key="10">
    <source>
        <dbReference type="RuleBase" id="RU004396"/>
    </source>
</evidence>
<evidence type="ECO:0000256" key="11">
    <source>
        <dbReference type="SAM" id="Phobius"/>
    </source>
</evidence>
<evidence type="ECO:0000256" key="9">
    <source>
        <dbReference type="ARBA" id="ARBA00023136"/>
    </source>
</evidence>
<dbReference type="SUPFAM" id="SSF81411">
    <property type="entry name" value="Mitochondrial cytochrome c oxidase subunit VIa"/>
    <property type="match status" value="1"/>
</dbReference>
<dbReference type="GO" id="GO:0005743">
    <property type="term" value="C:mitochondrial inner membrane"/>
    <property type="evidence" value="ECO:0007669"/>
    <property type="project" value="UniProtKB-SubCell"/>
</dbReference>
<keyword evidence="6" id="KW-0809">Transit peptide</keyword>
<dbReference type="OrthoDB" id="5947505at2759"/>
<dbReference type="GO" id="GO:0030234">
    <property type="term" value="F:enzyme regulator activity"/>
    <property type="evidence" value="ECO:0007669"/>
    <property type="project" value="TreeGrafter"/>
</dbReference>
<comment type="similarity">
    <text evidence="3 10">Belongs to the cytochrome c oxidase subunit 6A family.</text>
</comment>
<evidence type="ECO:0000256" key="7">
    <source>
        <dbReference type="ARBA" id="ARBA00022989"/>
    </source>
</evidence>
<feature type="transmembrane region" description="Helical" evidence="11">
    <location>
        <begin position="15"/>
        <end position="37"/>
    </location>
</feature>
<dbReference type="InterPro" id="IPR001349">
    <property type="entry name" value="Cyt_c_oxidase_su6a"/>
</dbReference>
<dbReference type="FunFam" id="4.10.95.10:FF:000001">
    <property type="entry name" value="Cytochrome c oxidase subunit 6A, mitochondrial"/>
    <property type="match status" value="1"/>
</dbReference>
<dbReference type="Pfam" id="PF02046">
    <property type="entry name" value="COX6A"/>
    <property type="match status" value="1"/>
</dbReference>
<keyword evidence="9 11" id="KW-0472">Membrane</keyword>
<keyword evidence="4 11" id="KW-0812">Transmembrane</keyword>
<keyword evidence="5" id="KW-0999">Mitochondrion inner membrane</keyword>
<sequence length="87" mass="10165">MAYLLNQGIQSAFKIWKNLIIFLAFLSIILCAVNCYLSQQSGHHEPPEYQKYGHMRGRTKIFPWGEDNKSLFHNPHVKALPDGYEHY</sequence>
<name>A0A9N9T266_DIABA</name>
<keyword evidence="13" id="KW-1185">Reference proteome</keyword>
<evidence type="ECO:0000256" key="4">
    <source>
        <dbReference type="ARBA" id="ARBA00022692"/>
    </source>
</evidence>
<comment type="subcellular location">
    <subcellularLocation>
        <location evidence="1">Mitochondrion inner membrane</location>
        <topology evidence="1">Single-pass membrane protein</topology>
    </subcellularLocation>
</comment>
<evidence type="ECO:0008006" key="14">
    <source>
        <dbReference type="Google" id="ProtNLM"/>
    </source>
</evidence>
<evidence type="ECO:0000313" key="13">
    <source>
        <dbReference type="Proteomes" id="UP001153709"/>
    </source>
</evidence>
<evidence type="ECO:0000256" key="2">
    <source>
        <dbReference type="ARBA" id="ARBA00004673"/>
    </source>
</evidence>
<dbReference type="PANTHER" id="PTHR11504:SF9">
    <property type="entry name" value="CYTOCHROME C OXIDASE SUBUNIT 6A-LIKE"/>
    <property type="match status" value="1"/>
</dbReference>
<dbReference type="PIRSF" id="PIRSF000277">
    <property type="entry name" value="COX6A1"/>
    <property type="match status" value="1"/>
</dbReference>
<evidence type="ECO:0000256" key="6">
    <source>
        <dbReference type="ARBA" id="ARBA00022946"/>
    </source>
</evidence>
<dbReference type="AlphaFoldDB" id="A0A9N9T266"/>
<proteinExistence type="inferred from homology"/>
<dbReference type="Proteomes" id="UP001153709">
    <property type="component" value="Chromosome 5"/>
</dbReference>
<dbReference type="GO" id="GO:0006123">
    <property type="term" value="P:mitochondrial electron transport, cytochrome c to oxygen"/>
    <property type="evidence" value="ECO:0007669"/>
    <property type="project" value="TreeGrafter"/>
</dbReference>
<protein>
    <recommendedName>
        <fullName evidence="14">Cytochrome c oxidase subunit</fullName>
    </recommendedName>
</protein>
<evidence type="ECO:0000256" key="8">
    <source>
        <dbReference type="ARBA" id="ARBA00023128"/>
    </source>
</evidence>
<dbReference type="PANTHER" id="PTHR11504">
    <property type="entry name" value="CYTOCHROME C OXIDASE POLYPEPTIDE VIA"/>
    <property type="match status" value="1"/>
</dbReference>
<evidence type="ECO:0000256" key="1">
    <source>
        <dbReference type="ARBA" id="ARBA00004434"/>
    </source>
</evidence>
<gene>
    <name evidence="12" type="ORF">DIABBA_LOCUS8611</name>
</gene>
<evidence type="ECO:0000313" key="12">
    <source>
        <dbReference type="EMBL" id="CAG9835418.1"/>
    </source>
</evidence>